<accession>A0A285B307</accession>
<sequence length="27" mass="3046">MTLIEKLTPRANVEKIKEGMGFNPLSQ</sequence>
<reference evidence="2" key="1">
    <citation type="submission" date="2017-08" db="EMBL/GenBank/DDBJ databases">
        <authorList>
            <person name="Brisse S."/>
        </authorList>
    </citation>
    <scope>NUCLEOTIDE SEQUENCE [LARGE SCALE GENOMIC DNA]</scope>
    <source>
        <strain evidence="2">06D021</strain>
    </source>
</reference>
<evidence type="ECO:0000313" key="2">
    <source>
        <dbReference type="Proteomes" id="UP000220639"/>
    </source>
</evidence>
<proteinExistence type="predicted"/>
<gene>
    <name evidence="1" type="ORF">KOSB73_260073</name>
</gene>
<evidence type="ECO:0000313" key="1">
    <source>
        <dbReference type="EMBL" id="SNU35349.1"/>
    </source>
</evidence>
<dbReference type="AlphaFoldDB" id="A0A285B307"/>
<name>A0A285B307_9ENTR</name>
<organism evidence="1 2">
    <name type="scientific">Klebsiella grimontii</name>
    <dbReference type="NCBI Taxonomy" id="2058152"/>
    <lineage>
        <taxon>Bacteria</taxon>
        <taxon>Pseudomonadati</taxon>
        <taxon>Pseudomonadota</taxon>
        <taxon>Gammaproteobacteria</taxon>
        <taxon>Enterobacterales</taxon>
        <taxon>Enterobacteriaceae</taxon>
        <taxon>Klebsiella/Raoultella group</taxon>
        <taxon>Klebsiella</taxon>
    </lineage>
</organism>
<dbReference type="Proteomes" id="UP000220639">
    <property type="component" value="Unassembled WGS sequence"/>
</dbReference>
<protein>
    <submittedName>
        <fullName evidence="1">Uncharacterized protein</fullName>
    </submittedName>
</protein>
<dbReference type="EMBL" id="FZTC01000019">
    <property type="protein sequence ID" value="SNU35349.1"/>
    <property type="molecule type" value="Genomic_DNA"/>
</dbReference>